<gene>
    <name evidence="1" type="ORF">JCM16774_1858</name>
</gene>
<evidence type="ECO:0000313" key="2">
    <source>
        <dbReference type="Proteomes" id="UP000321606"/>
    </source>
</evidence>
<dbReference type="AlphaFoldDB" id="A0A510JC89"/>
<evidence type="ECO:0000313" key="1">
    <source>
        <dbReference type="EMBL" id="BBM36912.1"/>
    </source>
</evidence>
<protein>
    <submittedName>
        <fullName evidence="1">Uncharacterized protein</fullName>
    </submittedName>
</protein>
<proteinExistence type="predicted"/>
<accession>A0A510JC89</accession>
<reference evidence="1 2" key="1">
    <citation type="submission" date="2019-07" db="EMBL/GenBank/DDBJ databases">
        <title>Complete Genome Sequence of Leptotrichia goodfellowii Strain JCM 16774.</title>
        <authorList>
            <person name="Watanabe S."/>
            <person name="Cui L."/>
        </authorList>
    </citation>
    <scope>NUCLEOTIDE SEQUENCE [LARGE SCALE GENOMIC DNA]</scope>
    <source>
        <strain evidence="1 2">JCM16774</strain>
    </source>
</reference>
<organism evidence="1 2">
    <name type="scientific">Pseudoleptotrichia goodfellowii</name>
    <dbReference type="NCBI Taxonomy" id="157692"/>
    <lineage>
        <taxon>Bacteria</taxon>
        <taxon>Fusobacteriati</taxon>
        <taxon>Fusobacteriota</taxon>
        <taxon>Fusobacteriia</taxon>
        <taxon>Fusobacteriales</taxon>
        <taxon>Leptotrichiaceae</taxon>
        <taxon>Pseudoleptotrichia</taxon>
    </lineage>
</organism>
<dbReference type="KEGG" id="lgo:JCM16774_1858"/>
<dbReference type="EMBL" id="AP019822">
    <property type="protein sequence ID" value="BBM36912.1"/>
    <property type="molecule type" value="Genomic_DNA"/>
</dbReference>
<dbReference type="Proteomes" id="UP000321606">
    <property type="component" value="Chromosome"/>
</dbReference>
<sequence>MPSTGQIIVIDARGQSLGKTLQQQQELQQKVIDDIVRKSNGTIKPENIIFWK</sequence>
<dbReference type="STRING" id="714315.GCA_000516535_01865"/>
<name>A0A510JC89_9FUSO</name>